<feature type="domain" description="DUF3752" evidence="2">
    <location>
        <begin position="149"/>
        <end position="294"/>
    </location>
</feature>
<feature type="compositionally biased region" description="Basic and acidic residues" evidence="1">
    <location>
        <begin position="275"/>
        <end position="303"/>
    </location>
</feature>
<evidence type="ECO:0000256" key="1">
    <source>
        <dbReference type="SAM" id="MobiDB-lite"/>
    </source>
</evidence>
<name>A0AAD9FMT0_PAPLA</name>
<reference evidence="3" key="1">
    <citation type="submission" date="2023-02" db="EMBL/GenBank/DDBJ databases">
        <title>Identification and recombinant expression of a fungal hydrolase from Papiliotrema laurentii that hydrolyzes apple cutin and clears colloidal polyester polyurethane.</title>
        <authorList>
            <consortium name="DOE Joint Genome Institute"/>
            <person name="Roman V.A."/>
            <person name="Bojanowski C."/>
            <person name="Crable B.R."/>
            <person name="Wagner D.N."/>
            <person name="Hung C.S."/>
            <person name="Nadeau L.J."/>
            <person name="Schratz L."/>
            <person name="Haridas S."/>
            <person name="Pangilinan J."/>
            <person name="Lipzen A."/>
            <person name="Na H."/>
            <person name="Yan M."/>
            <person name="Ng V."/>
            <person name="Grigoriev I.V."/>
            <person name="Spatafora J.W."/>
            <person name="Barlow D."/>
            <person name="Biffinger J."/>
            <person name="Kelley-Loughnane N."/>
            <person name="Varaljay V.A."/>
            <person name="Crookes-Goodson W.J."/>
        </authorList>
    </citation>
    <scope>NUCLEOTIDE SEQUENCE</scope>
    <source>
        <strain evidence="3">5307AH</strain>
    </source>
</reference>
<dbReference type="InterPro" id="IPR022226">
    <property type="entry name" value="DUF3752"/>
</dbReference>
<feature type="region of interest" description="Disordered" evidence="1">
    <location>
        <begin position="1"/>
        <end position="160"/>
    </location>
</feature>
<organism evidence="3 4">
    <name type="scientific">Papiliotrema laurentii</name>
    <name type="common">Cryptococcus laurentii</name>
    <dbReference type="NCBI Taxonomy" id="5418"/>
    <lineage>
        <taxon>Eukaryota</taxon>
        <taxon>Fungi</taxon>
        <taxon>Dikarya</taxon>
        <taxon>Basidiomycota</taxon>
        <taxon>Agaricomycotina</taxon>
        <taxon>Tremellomycetes</taxon>
        <taxon>Tremellales</taxon>
        <taxon>Rhynchogastremaceae</taxon>
        <taxon>Papiliotrema</taxon>
    </lineage>
</organism>
<accession>A0AAD9FMT0</accession>
<protein>
    <recommendedName>
        <fullName evidence="2">DUF3752 domain-containing protein</fullName>
    </recommendedName>
</protein>
<gene>
    <name evidence="3" type="ORF">DB88DRAFT_455477</name>
</gene>
<feature type="region of interest" description="Disordered" evidence="1">
    <location>
        <begin position="226"/>
        <end position="303"/>
    </location>
</feature>
<feature type="compositionally biased region" description="Low complexity" evidence="1">
    <location>
        <begin position="77"/>
        <end position="90"/>
    </location>
</feature>
<dbReference type="Pfam" id="PF12572">
    <property type="entry name" value="DUF3752"/>
    <property type="match status" value="1"/>
</dbReference>
<evidence type="ECO:0000313" key="3">
    <source>
        <dbReference type="EMBL" id="KAK1922394.1"/>
    </source>
</evidence>
<comment type="caution">
    <text evidence="3">The sequence shown here is derived from an EMBL/GenBank/DDBJ whole genome shotgun (WGS) entry which is preliminary data.</text>
</comment>
<dbReference type="EMBL" id="JAODAN010000008">
    <property type="protein sequence ID" value="KAK1922394.1"/>
    <property type="molecule type" value="Genomic_DNA"/>
</dbReference>
<dbReference type="InterPro" id="IPR046331">
    <property type="entry name" value="GPAM1-like"/>
</dbReference>
<proteinExistence type="predicted"/>
<feature type="compositionally biased region" description="Basic and acidic residues" evidence="1">
    <location>
        <begin position="226"/>
        <end position="266"/>
    </location>
</feature>
<evidence type="ECO:0000259" key="2">
    <source>
        <dbReference type="Pfam" id="PF12572"/>
    </source>
</evidence>
<sequence>MPIGPALPPHLAHLTAPRSPSPPRVTTSEHPDDSDDDEDAFGPALPPHLAAARKGPQAGPSKPAIATFESPSPPRLPSSRAGPSAGPSAVPDDEDDSDDEVIGPVLPTEGVVEKSAVEEFMEREQRMYAQKEESSKPSKPQREEWMLVPPSSGILASVDPLRKRPTTFSRTTKEVDVDHSVWTETPQEKAQRLADEVAGIKRKKPGKEVRGDEEIDRERKRLRDEQIREGIDKHNKEVRGKSLLDQHASRDKKKDEPAAIWDHARDMGVTGRLLNDQERSQKIRDARNLNDRFGHSKRGAYDM</sequence>
<evidence type="ECO:0000313" key="4">
    <source>
        <dbReference type="Proteomes" id="UP001182556"/>
    </source>
</evidence>
<keyword evidence="4" id="KW-1185">Reference proteome</keyword>
<dbReference type="PANTHER" id="PTHR46370:SF1">
    <property type="entry name" value="GPALPP MOTIFS-CONTAINING PROTEIN 1"/>
    <property type="match status" value="1"/>
</dbReference>
<dbReference type="AlphaFoldDB" id="A0AAD9FMT0"/>
<feature type="compositionally biased region" description="Basic and acidic residues" evidence="1">
    <location>
        <begin position="111"/>
        <end position="145"/>
    </location>
</feature>
<feature type="compositionally biased region" description="Acidic residues" evidence="1">
    <location>
        <begin position="91"/>
        <end position="101"/>
    </location>
</feature>
<dbReference type="Proteomes" id="UP001182556">
    <property type="component" value="Unassembled WGS sequence"/>
</dbReference>
<dbReference type="PANTHER" id="PTHR46370">
    <property type="entry name" value="GPALPP MOTIFS-CONTAINING PROTEIN 1"/>
    <property type="match status" value="1"/>
</dbReference>